<evidence type="ECO:0000313" key="1">
    <source>
        <dbReference type="EMBL" id="JAD53197.1"/>
    </source>
</evidence>
<dbReference type="EMBL" id="GBRH01244698">
    <property type="protein sequence ID" value="JAD53197.1"/>
    <property type="molecule type" value="Transcribed_RNA"/>
</dbReference>
<sequence length="10" mass="1179">MKVAYQDTSH</sequence>
<reference evidence="1" key="2">
    <citation type="journal article" date="2015" name="Data Brief">
        <title>Shoot transcriptome of the giant reed, Arundo donax.</title>
        <authorList>
            <person name="Barrero R.A."/>
            <person name="Guerrero F.D."/>
            <person name="Moolhuijzen P."/>
            <person name="Goolsby J.A."/>
            <person name="Tidwell J."/>
            <person name="Bellgard S.E."/>
            <person name="Bellgard M.I."/>
        </authorList>
    </citation>
    <scope>NUCLEOTIDE SEQUENCE</scope>
    <source>
        <tissue evidence="1">Shoot tissue taken approximately 20 cm above the soil surface</tissue>
    </source>
</reference>
<name>A0A0A9B1L4_ARUDO</name>
<reference evidence="1" key="1">
    <citation type="submission" date="2014-09" db="EMBL/GenBank/DDBJ databases">
        <authorList>
            <person name="Magalhaes I.L.F."/>
            <person name="Oliveira U."/>
            <person name="Santos F.R."/>
            <person name="Vidigal T.H.D.A."/>
            <person name="Brescovit A.D."/>
            <person name="Santos A.J."/>
        </authorList>
    </citation>
    <scope>NUCLEOTIDE SEQUENCE</scope>
    <source>
        <tissue evidence="1">Shoot tissue taken approximately 20 cm above the soil surface</tissue>
    </source>
</reference>
<protein>
    <submittedName>
        <fullName evidence="1">Uncharacterized protein</fullName>
    </submittedName>
</protein>
<accession>A0A0A9B1L4</accession>
<proteinExistence type="predicted"/>
<organism evidence="1">
    <name type="scientific">Arundo donax</name>
    <name type="common">Giant reed</name>
    <name type="synonym">Donax arundinaceus</name>
    <dbReference type="NCBI Taxonomy" id="35708"/>
    <lineage>
        <taxon>Eukaryota</taxon>
        <taxon>Viridiplantae</taxon>
        <taxon>Streptophyta</taxon>
        <taxon>Embryophyta</taxon>
        <taxon>Tracheophyta</taxon>
        <taxon>Spermatophyta</taxon>
        <taxon>Magnoliopsida</taxon>
        <taxon>Liliopsida</taxon>
        <taxon>Poales</taxon>
        <taxon>Poaceae</taxon>
        <taxon>PACMAD clade</taxon>
        <taxon>Arundinoideae</taxon>
        <taxon>Arundineae</taxon>
        <taxon>Arundo</taxon>
    </lineage>
</organism>